<reference evidence="3 4" key="1">
    <citation type="submission" date="2019-03" db="EMBL/GenBank/DDBJ databases">
        <title>Genomic analyses of the natural microbiome of Caenorhabditis elegans.</title>
        <authorList>
            <person name="Samuel B."/>
        </authorList>
    </citation>
    <scope>NUCLEOTIDE SEQUENCE [LARGE SCALE GENOMIC DNA]</scope>
    <source>
        <strain evidence="3 4">JUb65</strain>
    </source>
</reference>
<feature type="transmembrane region" description="Helical" evidence="2">
    <location>
        <begin position="204"/>
        <end position="221"/>
    </location>
</feature>
<evidence type="ECO:0000313" key="4">
    <source>
        <dbReference type="Proteomes" id="UP000295764"/>
    </source>
</evidence>
<evidence type="ECO:0000313" key="3">
    <source>
        <dbReference type="EMBL" id="TDN44021.1"/>
    </source>
</evidence>
<comment type="caution">
    <text evidence="3">The sequence shown here is derived from an EMBL/GenBank/DDBJ whole genome shotgun (WGS) entry which is preliminary data.</text>
</comment>
<evidence type="ECO:0008006" key="5">
    <source>
        <dbReference type="Google" id="ProtNLM"/>
    </source>
</evidence>
<feature type="transmembrane region" description="Helical" evidence="2">
    <location>
        <begin position="276"/>
        <end position="294"/>
    </location>
</feature>
<feature type="transmembrane region" description="Helical" evidence="2">
    <location>
        <begin position="73"/>
        <end position="95"/>
    </location>
</feature>
<feature type="transmembrane region" description="Helical" evidence="2">
    <location>
        <begin position="124"/>
        <end position="141"/>
    </location>
</feature>
<organism evidence="3 4">
    <name type="scientific">Curtobacterium flaccumfaciens</name>
    <dbReference type="NCBI Taxonomy" id="2035"/>
    <lineage>
        <taxon>Bacteria</taxon>
        <taxon>Bacillati</taxon>
        <taxon>Actinomycetota</taxon>
        <taxon>Actinomycetes</taxon>
        <taxon>Micrococcales</taxon>
        <taxon>Microbacteriaceae</taxon>
        <taxon>Curtobacterium</taxon>
    </lineage>
</organism>
<dbReference type="OrthoDB" id="3078316at2"/>
<evidence type="ECO:0000256" key="1">
    <source>
        <dbReference type="SAM" id="MobiDB-lite"/>
    </source>
</evidence>
<feature type="region of interest" description="Disordered" evidence="1">
    <location>
        <begin position="425"/>
        <end position="446"/>
    </location>
</feature>
<keyword evidence="2" id="KW-0472">Membrane</keyword>
<feature type="transmembrane region" description="Helical" evidence="2">
    <location>
        <begin position="346"/>
        <end position="372"/>
    </location>
</feature>
<feature type="transmembrane region" description="Helical" evidence="2">
    <location>
        <begin position="251"/>
        <end position="269"/>
    </location>
</feature>
<feature type="transmembrane region" description="Helical" evidence="2">
    <location>
        <begin position="42"/>
        <end position="61"/>
    </location>
</feature>
<proteinExistence type="predicted"/>
<protein>
    <recommendedName>
        <fullName evidence="5">O-antigen ligase-like membrane protein</fullName>
    </recommendedName>
</protein>
<dbReference type="EMBL" id="SNVW01000006">
    <property type="protein sequence ID" value="TDN44021.1"/>
    <property type="molecule type" value="Genomic_DNA"/>
</dbReference>
<keyword evidence="2" id="KW-0812">Transmembrane</keyword>
<gene>
    <name evidence="3" type="ORF">EDF64_106195</name>
</gene>
<dbReference type="RefSeq" id="WP_133519994.1">
    <property type="nucleotide sequence ID" value="NZ_SNVW01000006.1"/>
</dbReference>
<keyword evidence="2" id="KW-1133">Transmembrane helix</keyword>
<accession>A0A4R6DH62</accession>
<evidence type="ECO:0000256" key="2">
    <source>
        <dbReference type="SAM" id="Phobius"/>
    </source>
</evidence>
<dbReference type="AlphaFoldDB" id="A0A4R6DH62"/>
<sequence length="446" mass="44978">MTVLGSLALVVALVGVMRRDPRWIAVALGFGAGIPASAGVSLGGFSAPVFTCVALVAGCAWSLDRTRVANSAAVTLLVAFVVWSIAVTGLGPWAFRGIPVLLPRLGIDHQVGAASQLAYSISNLAQVLYLVAALAAVLFLVRSGLATRALWIAAWTGTALSAFRGALRAVGVDVLSPVFDTLQISYSSAGDTRLRGVFSEPSELAAFSLAVAALAITTALTSTGRHRAGALVLAGLATVDLLASASGTAVAASAIVVLAMVVVLVLRYVGTGGRGTPWLVLGTIGVAVAVLAAGDRLLDPVLGIIEAKVGSQSFDSRTAADAIGLGVLRDTLGFGAGLGSNRSSSFAVSLLATVGLPGVILFGAVIAVLVVVAFRNRSTVPALVGLLALLVAKSIATPDLSTPLLWVSMAACAVAVERRRGSTPSAPALVARPAPGRTGRPLTVGR</sequence>
<dbReference type="Proteomes" id="UP000295764">
    <property type="component" value="Unassembled WGS sequence"/>
</dbReference>
<name>A0A4R6DH62_9MICO</name>